<feature type="transmembrane region" description="Helical" evidence="2">
    <location>
        <begin position="447"/>
        <end position="465"/>
    </location>
</feature>
<name>A0A5M9ZCQ5_9BIFI</name>
<feature type="transmembrane region" description="Helical" evidence="2">
    <location>
        <begin position="228"/>
        <end position="249"/>
    </location>
</feature>
<sequence length="573" mass="61995">MMGAFGTPAEARSGAHANGWRMLHPLGLLVALVQSIRAIISTFISLLVVFRLLMEGQFPSWVTWAIIVAGVGLTIVEPIIRWASTRYRLGVDSLQFRSGLFFRKNRTIGYGSIHAISSSSPVYMQPFGIVQLTVSAAGATDTDITLDAVPAALQLELERLRAQARTGEAITAGTTSTAVTQGSPSIAAAVPSTSSLVTPSPSQSSPVLPSDARPESNAPVFRASVRDITLFAVTDLGFIAAAFVVFGFVQNLQDMLPRDWVRTAERSVGDYVARGVISIVMLVLVCVIVLMVVSVVTSLLRFYGFEVWRRGDDLVVVRGLFTRRTTTIPVSRIQSIVVRQSLLRRPFHLCSVGLGLSSSVSGESEESGISAARILPVIGTGRVYDVLTAMLPEWDPREPGDATEPIHRTGRGLLRYYVTTPIVVALVAAVAVGTGVIVTVSGAPSRWLFIVPLAIGAYWTACRALKSRTEGYAILPDRPDAFCSSDSSDPSEPLPHRILVTGAKGLTTFAMTTRRSRVQSITRSTTPWREPRGIEKAEMPLFVMDGISALRFTFLHRSDAETLDAWLTRPAAR</sequence>
<dbReference type="Pfam" id="PF03703">
    <property type="entry name" value="bPH_2"/>
    <property type="match status" value="2"/>
</dbReference>
<dbReference type="InterPro" id="IPR014529">
    <property type="entry name" value="UCP026631"/>
</dbReference>
<feature type="domain" description="YdbS-like PH" evidence="3">
    <location>
        <begin position="82"/>
        <end position="155"/>
    </location>
</feature>
<keyword evidence="2" id="KW-0812">Transmembrane</keyword>
<evidence type="ECO:0000313" key="5">
    <source>
        <dbReference type="Proteomes" id="UP000326060"/>
    </source>
</evidence>
<evidence type="ECO:0000256" key="1">
    <source>
        <dbReference type="SAM" id="MobiDB-lite"/>
    </source>
</evidence>
<keyword evidence="2" id="KW-1133">Transmembrane helix</keyword>
<feature type="transmembrane region" description="Helical" evidence="2">
    <location>
        <begin position="276"/>
        <end position="300"/>
    </location>
</feature>
<feature type="transmembrane region" description="Helical" evidence="2">
    <location>
        <begin position="26"/>
        <end position="49"/>
    </location>
</feature>
<protein>
    <recommendedName>
        <fullName evidence="3">YdbS-like PH domain-containing protein</fullName>
    </recommendedName>
</protein>
<feature type="transmembrane region" description="Helical" evidence="2">
    <location>
        <begin position="416"/>
        <end position="441"/>
    </location>
</feature>
<dbReference type="EMBL" id="RZJP01000002">
    <property type="protein sequence ID" value="KAA8816387.1"/>
    <property type="molecule type" value="Genomic_DNA"/>
</dbReference>
<dbReference type="PIRSF" id="PIRSF026631">
    <property type="entry name" value="UCP026631"/>
    <property type="match status" value="1"/>
</dbReference>
<feature type="domain" description="YdbS-like PH" evidence="3">
    <location>
        <begin position="303"/>
        <end position="358"/>
    </location>
</feature>
<accession>A0A5M9ZCQ5</accession>
<dbReference type="PANTHER" id="PTHR34473">
    <property type="entry name" value="UPF0699 TRANSMEMBRANE PROTEIN YDBS"/>
    <property type="match status" value="1"/>
</dbReference>
<keyword evidence="2" id="KW-0472">Membrane</keyword>
<gene>
    <name evidence="4" type="ORF">EMB92_05580</name>
</gene>
<feature type="region of interest" description="Disordered" evidence="1">
    <location>
        <begin position="192"/>
        <end position="213"/>
    </location>
</feature>
<evidence type="ECO:0000259" key="3">
    <source>
        <dbReference type="Pfam" id="PF03703"/>
    </source>
</evidence>
<evidence type="ECO:0000313" key="4">
    <source>
        <dbReference type="EMBL" id="KAA8816387.1"/>
    </source>
</evidence>
<dbReference type="AlphaFoldDB" id="A0A5M9ZCQ5"/>
<evidence type="ECO:0000256" key="2">
    <source>
        <dbReference type="SAM" id="Phobius"/>
    </source>
</evidence>
<reference evidence="4 5" key="1">
    <citation type="journal article" date="2019" name="Syst. Appl. Microbiol.">
        <title>Characterization of Bifidobacterium species in feaces of the Egyptian fruit bat: Description of B. vespertilionis sp. nov. and B. rousetti sp. nov.</title>
        <authorList>
            <person name="Modesto M."/>
            <person name="Satti M."/>
            <person name="Watanabe K."/>
            <person name="Puglisi E."/>
            <person name="Morelli L."/>
            <person name="Huang C.-H."/>
            <person name="Liou J.-S."/>
            <person name="Miyashita M."/>
            <person name="Tamura T."/>
            <person name="Saito S."/>
            <person name="Mori K."/>
            <person name="Huang L."/>
            <person name="Sciavilla P."/>
            <person name="Sandri C."/>
            <person name="Spiezio C."/>
            <person name="Vitali F."/>
            <person name="Cavalieri D."/>
            <person name="Perpetuini G."/>
            <person name="Tofalo R."/>
            <person name="Bonetti A."/>
            <person name="Arita M."/>
            <person name="Mattarelli P."/>
        </authorList>
    </citation>
    <scope>NUCLEOTIDE SEQUENCE [LARGE SCALE GENOMIC DNA]</scope>
    <source>
        <strain evidence="4 5">RST27</strain>
    </source>
</reference>
<organism evidence="4 5">
    <name type="scientific">Bifidobacterium callitrichos</name>
    <dbReference type="NCBI Taxonomy" id="762209"/>
    <lineage>
        <taxon>Bacteria</taxon>
        <taxon>Bacillati</taxon>
        <taxon>Actinomycetota</taxon>
        <taxon>Actinomycetes</taxon>
        <taxon>Bifidobacteriales</taxon>
        <taxon>Bifidobacteriaceae</taxon>
        <taxon>Bifidobacterium</taxon>
    </lineage>
</organism>
<dbReference type="Proteomes" id="UP000326060">
    <property type="component" value="Unassembled WGS sequence"/>
</dbReference>
<dbReference type="InterPro" id="IPR005182">
    <property type="entry name" value="YdbS-like_PH"/>
</dbReference>
<feature type="transmembrane region" description="Helical" evidence="2">
    <location>
        <begin position="61"/>
        <end position="80"/>
    </location>
</feature>
<dbReference type="PANTHER" id="PTHR34473:SF2">
    <property type="entry name" value="UPF0699 TRANSMEMBRANE PROTEIN YDBT"/>
    <property type="match status" value="1"/>
</dbReference>
<comment type="caution">
    <text evidence="4">The sequence shown here is derived from an EMBL/GenBank/DDBJ whole genome shotgun (WGS) entry which is preliminary data.</text>
</comment>
<feature type="compositionally biased region" description="Low complexity" evidence="1">
    <location>
        <begin position="192"/>
        <end position="210"/>
    </location>
</feature>
<proteinExistence type="predicted"/>